<dbReference type="EMBL" id="BBYR01000051">
    <property type="protein sequence ID" value="GAP37593.1"/>
    <property type="molecule type" value="Genomic_DNA"/>
</dbReference>
<reference evidence="2" key="1">
    <citation type="submission" date="2015-07" db="EMBL/GenBank/DDBJ databases">
        <title>Discovery of a poly(ethylene terephthalate assimilation.</title>
        <authorList>
            <person name="Yoshida S."/>
            <person name="Hiraga K."/>
            <person name="Takehana T."/>
            <person name="Taniguchi I."/>
            <person name="Yamaji H."/>
            <person name="Maeda Y."/>
            <person name="Toyohara K."/>
            <person name="Miyamoto K."/>
            <person name="Kimura Y."/>
            <person name="Oda K."/>
        </authorList>
    </citation>
    <scope>NUCLEOTIDE SEQUENCE [LARGE SCALE GENOMIC DNA]</scope>
    <source>
        <strain evidence="2">NBRC 110686 / TISTR 2288 / 201-F6</strain>
    </source>
</reference>
<evidence type="ECO:0000313" key="2">
    <source>
        <dbReference type="Proteomes" id="UP000037660"/>
    </source>
</evidence>
<dbReference type="Proteomes" id="UP000037660">
    <property type="component" value="Unassembled WGS sequence"/>
</dbReference>
<evidence type="ECO:0008006" key="3">
    <source>
        <dbReference type="Google" id="ProtNLM"/>
    </source>
</evidence>
<accession>A0A0K8P4J5</accession>
<name>A0A0K8P4J5_PISS1</name>
<organism evidence="1 2">
    <name type="scientific">Piscinibacter sakaiensis</name>
    <name type="common">Ideonella sakaiensis</name>
    <dbReference type="NCBI Taxonomy" id="1547922"/>
    <lineage>
        <taxon>Bacteria</taxon>
        <taxon>Pseudomonadati</taxon>
        <taxon>Pseudomonadota</taxon>
        <taxon>Betaproteobacteria</taxon>
        <taxon>Burkholderiales</taxon>
        <taxon>Sphaerotilaceae</taxon>
        <taxon>Piscinibacter</taxon>
    </lineage>
</organism>
<comment type="caution">
    <text evidence="1">The sequence shown here is derived from an EMBL/GenBank/DDBJ whole genome shotgun (WGS) entry which is preliminary data.</text>
</comment>
<proteinExistence type="predicted"/>
<sequence>MTSTRLSPLMTTAQEFAARGEAAAWRLPAGTALRLAAGPGARCLRVAAGRVWITAAGDGRTPPEDRVLGPGDTLALAHGSEWVLEAWGDDARFQLLVPPDACRARAAAGLRRLGAALRALGRRGPAMRWEAGGA</sequence>
<dbReference type="InterPro" id="IPR011051">
    <property type="entry name" value="RmlC_Cupin_sf"/>
</dbReference>
<dbReference type="OrthoDB" id="8689395at2"/>
<gene>
    <name evidence="1" type="ORF">ISF6_3538</name>
</gene>
<reference evidence="1 2" key="2">
    <citation type="journal article" date="2016" name="Science">
        <title>A bacterium that degrades and assimilates poly(ethylene terephthalate).</title>
        <authorList>
            <person name="Yoshida S."/>
            <person name="Hiraga K."/>
            <person name="Takehana T."/>
            <person name="Taniguchi I."/>
            <person name="Yamaji H."/>
            <person name="Maeda Y."/>
            <person name="Toyohara K."/>
            <person name="Miyamoto K."/>
            <person name="Kimura Y."/>
            <person name="Oda K."/>
        </authorList>
    </citation>
    <scope>NUCLEOTIDE SEQUENCE [LARGE SCALE GENOMIC DNA]</scope>
    <source>
        <strain evidence="2">NBRC 110686 / TISTR 2288 / 201-F6</strain>
    </source>
</reference>
<dbReference type="AlphaFoldDB" id="A0A0K8P4J5"/>
<protein>
    <recommendedName>
        <fullName evidence="3">DUF2917 domain-containing protein</fullName>
    </recommendedName>
</protein>
<dbReference type="InterPro" id="IPR021317">
    <property type="entry name" value="DUF2917"/>
</dbReference>
<keyword evidence="2" id="KW-1185">Reference proteome</keyword>
<dbReference type="RefSeq" id="WP_054021515.1">
    <property type="nucleotide sequence ID" value="NZ_BBYR01000051.1"/>
</dbReference>
<dbReference type="Pfam" id="PF11142">
    <property type="entry name" value="DUF2917"/>
    <property type="match status" value="1"/>
</dbReference>
<dbReference type="SUPFAM" id="SSF51182">
    <property type="entry name" value="RmlC-like cupins"/>
    <property type="match status" value="1"/>
</dbReference>
<evidence type="ECO:0000313" key="1">
    <source>
        <dbReference type="EMBL" id="GAP37593.1"/>
    </source>
</evidence>